<dbReference type="AlphaFoldDB" id="A0A844ATU8"/>
<dbReference type="Proteomes" id="UP000436694">
    <property type="component" value="Unassembled WGS sequence"/>
</dbReference>
<dbReference type="EMBL" id="WIXK01000004">
    <property type="protein sequence ID" value="MQY42788.1"/>
    <property type="molecule type" value="Genomic_DNA"/>
</dbReference>
<comment type="caution">
    <text evidence="1">The sequence shown here is derived from an EMBL/GenBank/DDBJ whole genome shotgun (WGS) entry which is preliminary data.</text>
</comment>
<organism evidence="1 2">
    <name type="scientific">Tritonibacter aquimaris</name>
    <dbReference type="NCBI Taxonomy" id="2663379"/>
    <lineage>
        <taxon>Bacteria</taxon>
        <taxon>Pseudomonadati</taxon>
        <taxon>Pseudomonadota</taxon>
        <taxon>Alphaproteobacteria</taxon>
        <taxon>Rhodobacterales</taxon>
        <taxon>Paracoccaceae</taxon>
        <taxon>Tritonibacter</taxon>
    </lineage>
</organism>
<sequence length="45" mass="4804">MKRGLAYVALITAALLAEVVFSNHLPALTQLPVVPAPNHIDIDPL</sequence>
<accession>A0A844ATU8</accession>
<proteinExistence type="predicted"/>
<protein>
    <submittedName>
        <fullName evidence="1">Uncharacterized protein</fullName>
    </submittedName>
</protein>
<gene>
    <name evidence="1" type="ORF">GG681_09050</name>
</gene>
<evidence type="ECO:0000313" key="2">
    <source>
        <dbReference type="Proteomes" id="UP000436694"/>
    </source>
</evidence>
<reference evidence="1 2" key="1">
    <citation type="submission" date="2019-10" db="EMBL/GenBank/DDBJ databases">
        <title>Epibacterium sp. nov., isolated from seawater.</title>
        <authorList>
            <person name="Zhang X."/>
            <person name="Li N."/>
        </authorList>
    </citation>
    <scope>NUCLEOTIDE SEQUENCE [LARGE SCALE GENOMIC DNA]</scope>
    <source>
        <strain evidence="1 2">SM1969</strain>
    </source>
</reference>
<keyword evidence="2" id="KW-1185">Reference proteome</keyword>
<name>A0A844ATU8_9RHOB</name>
<evidence type="ECO:0000313" key="1">
    <source>
        <dbReference type="EMBL" id="MQY42788.1"/>
    </source>
</evidence>
<dbReference type="RefSeq" id="WP_153547315.1">
    <property type="nucleotide sequence ID" value="NZ_WIXK01000004.1"/>
</dbReference>